<dbReference type="Gene3D" id="2.60.120.260">
    <property type="entry name" value="Galactose-binding domain-like"/>
    <property type="match status" value="2"/>
</dbReference>
<evidence type="ECO:0000256" key="2">
    <source>
        <dbReference type="SAM" id="SignalP"/>
    </source>
</evidence>
<dbReference type="Pfam" id="PF12951">
    <property type="entry name" value="PATR"/>
    <property type="match status" value="2"/>
</dbReference>
<dbReference type="InterPro" id="IPR000421">
    <property type="entry name" value="FA58C"/>
</dbReference>
<dbReference type="PROSITE" id="PS50022">
    <property type="entry name" value="FA58C_3"/>
    <property type="match status" value="1"/>
</dbReference>
<gene>
    <name evidence="4" type="ORF">OJ996_09460</name>
</gene>
<dbReference type="InterPro" id="IPR008979">
    <property type="entry name" value="Galactose-bd-like_sf"/>
</dbReference>
<name>A0ABT3G2C1_9BACT</name>
<organism evidence="4 5">
    <name type="scientific">Luteolibacter rhizosphaerae</name>
    <dbReference type="NCBI Taxonomy" id="2989719"/>
    <lineage>
        <taxon>Bacteria</taxon>
        <taxon>Pseudomonadati</taxon>
        <taxon>Verrucomicrobiota</taxon>
        <taxon>Verrucomicrobiia</taxon>
        <taxon>Verrucomicrobiales</taxon>
        <taxon>Verrucomicrobiaceae</taxon>
        <taxon>Luteolibacter</taxon>
    </lineage>
</organism>
<accession>A0ABT3G2C1</accession>
<protein>
    <recommendedName>
        <fullName evidence="3">F5/8 type C domain-containing protein</fullName>
    </recommendedName>
</protein>
<dbReference type="InterPro" id="IPR013425">
    <property type="entry name" value="Autotrns_rpt"/>
</dbReference>
<keyword evidence="1 2" id="KW-0732">Signal</keyword>
<evidence type="ECO:0000259" key="3">
    <source>
        <dbReference type="PROSITE" id="PS50022"/>
    </source>
</evidence>
<evidence type="ECO:0000313" key="5">
    <source>
        <dbReference type="Proteomes" id="UP001165653"/>
    </source>
</evidence>
<comment type="caution">
    <text evidence="4">The sequence shown here is derived from an EMBL/GenBank/DDBJ whole genome shotgun (WGS) entry which is preliminary data.</text>
</comment>
<feature type="chain" id="PRO_5045603205" description="F5/8 type C domain-containing protein" evidence="2">
    <location>
        <begin position="37"/>
        <end position="1086"/>
    </location>
</feature>
<dbReference type="RefSeq" id="WP_264513303.1">
    <property type="nucleotide sequence ID" value="NZ_JAPDDR010000004.1"/>
</dbReference>
<evidence type="ECO:0000256" key="1">
    <source>
        <dbReference type="ARBA" id="ARBA00022729"/>
    </source>
</evidence>
<evidence type="ECO:0000313" key="4">
    <source>
        <dbReference type="EMBL" id="MCW1913802.1"/>
    </source>
</evidence>
<dbReference type="EMBL" id="JAPDDR010000004">
    <property type="protein sequence ID" value="MCW1913802.1"/>
    <property type="molecule type" value="Genomic_DNA"/>
</dbReference>
<proteinExistence type="predicted"/>
<feature type="domain" description="F5/8 type C" evidence="3">
    <location>
        <begin position="310"/>
        <end position="405"/>
    </location>
</feature>
<sequence length="1086" mass="112181">MNKALDPRLIDRRPMRLRLLPSLLALAVAGTAASQAVEVTYRYYRFTPTVNRTAEQNQTQVSEFLFYNRGSKVNLSGVTMSTVGTPTHAPTAAEGVNSLIDGNTATKWFNATKIPVVFDFGTPTTVDSYQFATANDSLDRTPIRWTVEGSNDNTTYVMVDNRSLGDNATPTSYFTFRPILGIGGGSPLPVIATYDIPTTVVDNTVANQDVHLATPAIVKNDGSIATSVRWNVTGTVTGTSLTPGFPTVAAAGTQAITPPVDALTPFTIAATNASGTASATQKFRSVAGGSSSGRYVRFTGATLRSGGLLTQIAELEFFNAGVKVPVAGSSNPGGDNGNNAAEAVASIHDGNYRTKWLNHNNRPVILDFGSVQSFDSYQLTTGNDDAGRDPVRWIIEVSADGTNWTLADAANEYPMPNTRRAKTGLLPVSGSTLEWTGTSGDWDTSSTNWVKSGTATGSAYSDGVAVIFDDDATNRDVVLADTVRPTFTSVNNSSGSYSISGAAIAGRGGLIKRGSGELQLLSPNTFDGSVYLLGGKTVTMDGTALGVREATNRLEISNGAELNVAADLTTQRRLHVAFDGGVINVDGGVTFTKIGNSDFYGTLTKNGDGTLRFQGYNGSVSPAAQDLVINEGIVEFGAATGYFNSRPFQDMKIIVNSGGILRFSINSALGGDYISAISSLEQVRVIGGLFESNSGISYIHVGVDTAGEGDLVLQGGTYGGTGQTESANNVAGETTITTLASDDSSLIVGTGALTANPAHFVFAVANGGAEEDLVVSKVINGNYGIVKKGLGTMVLQAANTYLGNTEGALFMNRPHGTTVEEGTLVVSNISGSATGASPVLIAAPATLKGEGSAAGTVTIQGIVAPGDSYNPQGSLALGSTTINGTASLDIEGAQADSIFVNGTLTLGANSSLVVTGSLTEPLYQIIPHTGAVTGTFANVTIPSGYTLVYGANAISLVSNTAPAYEAWAAGLIDASADADIDGDGLSNLIEFVLNSDATVSSTAALPQGSTNAQGDLVFTFVTKASAGYLNPTVQYSTDLENWDTFSGSVVQTGVPSTGLNTVTATLPASLATPGTKIFARLHVATP</sequence>
<dbReference type="Proteomes" id="UP001165653">
    <property type="component" value="Unassembled WGS sequence"/>
</dbReference>
<keyword evidence="5" id="KW-1185">Reference proteome</keyword>
<dbReference type="SUPFAM" id="SSF49785">
    <property type="entry name" value="Galactose-binding domain-like"/>
    <property type="match status" value="2"/>
</dbReference>
<reference evidence="4" key="1">
    <citation type="submission" date="2022-10" db="EMBL/GenBank/DDBJ databases">
        <title>Luteolibacter sp. GHJ8, whole genome shotgun sequencing project.</title>
        <authorList>
            <person name="Zhao G."/>
            <person name="Shen L."/>
        </authorList>
    </citation>
    <scope>NUCLEOTIDE SEQUENCE</scope>
    <source>
        <strain evidence="4">GHJ8</strain>
    </source>
</reference>
<feature type="signal peptide" evidence="2">
    <location>
        <begin position="1"/>
        <end position="36"/>
    </location>
</feature>